<dbReference type="InterPro" id="IPR032284">
    <property type="entry name" value="RecQ_Zn-bd"/>
</dbReference>
<dbReference type="RefSeq" id="WP_047770037.1">
    <property type="nucleotide sequence ID" value="NZ_AZGM01000140.1"/>
</dbReference>
<dbReference type="PATRIC" id="fig|1423782.4.peg.1177"/>
<dbReference type="GO" id="GO:0009378">
    <property type="term" value="F:four-way junction helicase activity"/>
    <property type="evidence" value="ECO:0007669"/>
    <property type="project" value="TreeGrafter"/>
</dbReference>
<keyword evidence="4" id="KW-0067">ATP-binding</keyword>
<dbReference type="SMART" id="SM00490">
    <property type="entry name" value="HELICc"/>
    <property type="match status" value="1"/>
</dbReference>
<dbReference type="InterPro" id="IPR011545">
    <property type="entry name" value="DEAD/DEAH_box_helicase_dom"/>
</dbReference>
<dbReference type="GO" id="GO:0043590">
    <property type="term" value="C:bacterial nucleoid"/>
    <property type="evidence" value="ECO:0007669"/>
    <property type="project" value="TreeGrafter"/>
</dbReference>
<keyword evidence="2" id="KW-0378">Hydrolase</keyword>
<evidence type="ECO:0000259" key="7">
    <source>
        <dbReference type="PROSITE" id="PS51192"/>
    </source>
</evidence>
<evidence type="ECO:0000259" key="8">
    <source>
        <dbReference type="PROSITE" id="PS51194"/>
    </source>
</evidence>
<dbReference type="GO" id="GO:0005737">
    <property type="term" value="C:cytoplasm"/>
    <property type="evidence" value="ECO:0007669"/>
    <property type="project" value="TreeGrafter"/>
</dbReference>
<dbReference type="GO" id="GO:0003676">
    <property type="term" value="F:nucleic acid binding"/>
    <property type="evidence" value="ECO:0007669"/>
    <property type="project" value="InterPro"/>
</dbReference>
<dbReference type="AlphaFoldDB" id="A0A0R1XA92"/>
<dbReference type="InterPro" id="IPR027417">
    <property type="entry name" value="P-loop_NTPase"/>
</dbReference>
<dbReference type="GO" id="GO:0030894">
    <property type="term" value="C:replisome"/>
    <property type="evidence" value="ECO:0007669"/>
    <property type="project" value="TreeGrafter"/>
</dbReference>
<dbReference type="PANTHER" id="PTHR13710">
    <property type="entry name" value="DNA HELICASE RECQ FAMILY MEMBER"/>
    <property type="match status" value="1"/>
</dbReference>
<evidence type="ECO:0000313" key="10">
    <source>
        <dbReference type="Proteomes" id="UP000051412"/>
    </source>
</evidence>
<keyword evidence="3 9" id="KW-0347">Helicase</keyword>
<dbReference type="SUPFAM" id="SSF52540">
    <property type="entry name" value="P-loop containing nucleoside triphosphate hydrolases"/>
    <property type="match status" value="1"/>
</dbReference>
<dbReference type="Gene3D" id="3.40.50.300">
    <property type="entry name" value="P-loop containing nucleotide triphosphate hydrolases"/>
    <property type="match status" value="2"/>
</dbReference>
<name>A0A0R1XA92_9LACO</name>
<dbReference type="OrthoDB" id="9763310at2"/>
<keyword evidence="10" id="KW-1185">Reference proteome</keyword>
<comment type="caution">
    <text evidence="9">The sequence shown here is derived from an EMBL/GenBank/DDBJ whole genome shotgun (WGS) entry which is preliminary data.</text>
</comment>
<dbReference type="Proteomes" id="UP000051412">
    <property type="component" value="Unassembled WGS sequence"/>
</dbReference>
<proteinExistence type="predicted"/>
<reference evidence="9 10" key="1">
    <citation type="journal article" date="2015" name="Genome Announc.">
        <title>Expanding the biotechnology potential of lactobacilli through comparative genomics of 213 strains and associated genera.</title>
        <authorList>
            <person name="Sun Z."/>
            <person name="Harris H.M."/>
            <person name="McCann A."/>
            <person name="Guo C."/>
            <person name="Argimon S."/>
            <person name="Zhang W."/>
            <person name="Yang X."/>
            <person name="Jeffery I.B."/>
            <person name="Cooney J.C."/>
            <person name="Kagawa T.F."/>
            <person name="Liu W."/>
            <person name="Song Y."/>
            <person name="Salvetti E."/>
            <person name="Wrobel A."/>
            <person name="Rasinkangas P."/>
            <person name="Parkhill J."/>
            <person name="Rea M.C."/>
            <person name="O'Sullivan O."/>
            <person name="Ritari J."/>
            <person name="Douillard F.P."/>
            <person name="Paul Ross R."/>
            <person name="Yang R."/>
            <person name="Briner A.E."/>
            <person name="Felis G.E."/>
            <person name="de Vos W.M."/>
            <person name="Barrangou R."/>
            <person name="Klaenhammer T.R."/>
            <person name="Caufield P.W."/>
            <person name="Cui Y."/>
            <person name="Zhang H."/>
            <person name="O'Toole P.W."/>
        </authorList>
    </citation>
    <scope>NUCLEOTIDE SEQUENCE [LARGE SCALE GENOMIC DNA]</scope>
    <source>
        <strain evidence="9 10">DSM 6035</strain>
    </source>
</reference>
<dbReference type="GO" id="GO:0005524">
    <property type="term" value="F:ATP binding"/>
    <property type="evidence" value="ECO:0007669"/>
    <property type="project" value="UniProtKB-KW"/>
</dbReference>
<dbReference type="PROSITE" id="PS51194">
    <property type="entry name" value="HELICASE_CTER"/>
    <property type="match status" value="1"/>
</dbReference>
<dbReference type="CDD" id="cd17920">
    <property type="entry name" value="DEXHc_RecQ"/>
    <property type="match status" value="1"/>
</dbReference>
<protein>
    <recommendedName>
        <fullName evidence="5">ATP-dependent DNA helicase RecQ</fullName>
    </recommendedName>
    <alternativeName>
        <fullName evidence="6">DNA 3'-5' helicase RecQ</fullName>
    </alternativeName>
</protein>
<feature type="domain" description="Helicase ATP-binding" evidence="7">
    <location>
        <begin position="27"/>
        <end position="194"/>
    </location>
</feature>
<sequence length="480" mass="54313">MDEKKIYQELRQRFGFTEFRDGQLATIKAIMGGHNTLAVLPTGGGKSLLYQLPGYLMAETVLVVSPLISLMQDQVDRLHRRGEKGAIMLTGQVYGADRQRLLQNLANYKFIFASPELLTNQAVVKALQRVQISLLTIDEAHCISQWGPDFRPEYLMLKQLRQVLGDPVTLMLTATATPAVRRDIIQKVGLVGDQVVTVKRSVNRPNIFLAVDQCQNGEEKRARLLQMVTQLGGAGIIYFSSRRLANEMANWLNTQTKIGVASYHAGMSSADRFRIQQQFMNDQVKLICATSAFGMGIDKENIRFVIHYHLPDSLENYVQEIGRAGRDGKQSAAVILYAPGDEQLPRQLLTVDLPPADLMQAVQRGKVDEKALGPDYQLFSFYLKHHFTPAQVELAFTRRKKRRLAQLQVMTNYVQSAECRRNFILRYFDESATTQERCCDHELADWLETGILAKRVPPSLKSPSFDWHCRLASLLNLVKN</sequence>
<evidence type="ECO:0000256" key="3">
    <source>
        <dbReference type="ARBA" id="ARBA00022806"/>
    </source>
</evidence>
<evidence type="ECO:0000256" key="1">
    <source>
        <dbReference type="ARBA" id="ARBA00022741"/>
    </source>
</evidence>
<evidence type="ECO:0000256" key="2">
    <source>
        <dbReference type="ARBA" id="ARBA00022801"/>
    </source>
</evidence>
<gene>
    <name evidence="9" type="ORF">FD32_GL001126</name>
</gene>
<dbReference type="NCBIfam" id="TIGR00614">
    <property type="entry name" value="recQ_fam"/>
    <property type="match status" value="1"/>
</dbReference>
<dbReference type="STRING" id="1423782.FD32_GL001126"/>
<dbReference type="Pfam" id="PF00271">
    <property type="entry name" value="Helicase_C"/>
    <property type="match status" value="1"/>
</dbReference>
<evidence type="ECO:0000256" key="4">
    <source>
        <dbReference type="ARBA" id="ARBA00022840"/>
    </source>
</evidence>
<dbReference type="GO" id="GO:0006310">
    <property type="term" value="P:DNA recombination"/>
    <property type="evidence" value="ECO:0007669"/>
    <property type="project" value="InterPro"/>
</dbReference>
<dbReference type="GO" id="GO:0043138">
    <property type="term" value="F:3'-5' DNA helicase activity"/>
    <property type="evidence" value="ECO:0007669"/>
    <property type="project" value="TreeGrafter"/>
</dbReference>
<evidence type="ECO:0000256" key="5">
    <source>
        <dbReference type="ARBA" id="ARBA00044535"/>
    </source>
</evidence>
<dbReference type="InterPro" id="IPR001650">
    <property type="entry name" value="Helicase_C-like"/>
</dbReference>
<keyword evidence="1" id="KW-0547">Nucleotide-binding</keyword>
<accession>A0A0R1XA92</accession>
<dbReference type="PANTHER" id="PTHR13710:SF84">
    <property type="entry name" value="ATP-DEPENDENT DNA HELICASE RECS-RELATED"/>
    <property type="match status" value="1"/>
</dbReference>
<dbReference type="Pfam" id="PF00270">
    <property type="entry name" value="DEAD"/>
    <property type="match status" value="1"/>
</dbReference>
<dbReference type="GO" id="GO:0006281">
    <property type="term" value="P:DNA repair"/>
    <property type="evidence" value="ECO:0007669"/>
    <property type="project" value="TreeGrafter"/>
</dbReference>
<dbReference type="PROSITE" id="PS51192">
    <property type="entry name" value="HELICASE_ATP_BIND_1"/>
    <property type="match status" value="1"/>
</dbReference>
<organism evidence="9 10">
    <name type="scientific">Limosilactobacillus panis DSM 6035</name>
    <dbReference type="NCBI Taxonomy" id="1423782"/>
    <lineage>
        <taxon>Bacteria</taxon>
        <taxon>Bacillati</taxon>
        <taxon>Bacillota</taxon>
        <taxon>Bacilli</taxon>
        <taxon>Lactobacillales</taxon>
        <taxon>Lactobacillaceae</taxon>
        <taxon>Limosilactobacillus</taxon>
    </lineage>
</organism>
<dbReference type="Pfam" id="PF16124">
    <property type="entry name" value="RecQ_Zn_bind"/>
    <property type="match status" value="1"/>
</dbReference>
<dbReference type="InterPro" id="IPR014001">
    <property type="entry name" value="Helicase_ATP-bd"/>
</dbReference>
<evidence type="ECO:0000256" key="6">
    <source>
        <dbReference type="ARBA" id="ARBA00044550"/>
    </source>
</evidence>
<dbReference type="GO" id="GO:0016787">
    <property type="term" value="F:hydrolase activity"/>
    <property type="evidence" value="ECO:0007669"/>
    <property type="project" value="UniProtKB-KW"/>
</dbReference>
<evidence type="ECO:0000313" key="9">
    <source>
        <dbReference type="EMBL" id="KRM25003.1"/>
    </source>
</evidence>
<dbReference type="SMART" id="SM00487">
    <property type="entry name" value="DEXDc"/>
    <property type="match status" value="1"/>
</dbReference>
<dbReference type="EMBL" id="AZGM01000140">
    <property type="protein sequence ID" value="KRM25003.1"/>
    <property type="molecule type" value="Genomic_DNA"/>
</dbReference>
<feature type="domain" description="Helicase C-terminal" evidence="8">
    <location>
        <begin position="223"/>
        <end position="373"/>
    </location>
</feature>
<dbReference type="InterPro" id="IPR004589">
    <property type="entry name" value="DNA_helicase_ATP-dep_RecQ"/>
</dbReference>